<accession>A0A7J7JHJ3</accession>
<evidence type="ECO:0000313" key="1">
    <source>
        <dbReference type="EMBL" id="KAF6025094.1"/>
    </source>
</evidence>
<dbReference type="OrthoDB" id="1029639at2759"/>
<dbReference type="AlphaFoldDB" id="A0A7J7JHJ3"/>
<organism evidence="1 2">
    <name type="scientific">Bugula neritina</name>
    <name type="common">Brown bryozoan</name>
    <name type="synonym">Sertularia neritina</name>
    <dbReference type="NCBI Taxonomy" id="10212"/>
    <lineage>
        <taxon>Eukaryota</taxon>
        <taxon>Metazoa</taxon>
        <taxon>Spiralia</taxon>
        <taxon>Lophotrochozoa</taxon>
        <taxon>Bryozoa</taxon>
        <taxon>Gymnolaemata</taxon>
        <taxon>Cheilostomatida</taxon>
        <taxon>Flustrina</taxon>
        <taxon>Buguloidea</taxon>
        <taxon>Bugulidae</taxon>
        <taxon>Bugula</taxon>
    </lineage>
</organism>
<comment type="caution">
    <text evidence="1">The sequence shown here is derived from an EMBL/GenBank/DDBJ whole genome shotgun (WGS) entry which is preliminary data.</text>
</comment>
<reference evidence="1" key="1">
    <citation type="submission" date="2020-06" db="EMBL/GenBank/DDBJ databases">
        <title>Draft genome of Bugula neritina, a colonial animal packing powerful symbionts and potential medicines.</title>
        <authorList>
            <person name="Rayko M."/>
        </authorList>
    </citation>
    <scope>NUCLEOTIDE SEQUENCE [LARGE SCALE GENOMIC DNA]</scope>
    <source>
        <strain evidence="1">Kwan_BN1</strain>
    </source>
</reference>
<dbReference type="Proteomes" id="UP000593567">
    <property type="component" value="Unassembled WGS sequence"/>
</dbReference>
<protein>
    <submittedName>
        <fullName evidence="1">Uncharacterized protein</fullName>
    </submittedName>
</protein>
<sequence length="230" mass="26025">MGENFYILASDLGNKSYFCELVLRYTETLLSTKGSDRAPAAKVDNDRTPAEVTRISLTLTTGETASNGLMTGGATYIVISRPDGSTVSEIIQNADETLTSGKENISFDRTRFGKIQITLRYSSHQQRLMIVIHQCCNLIPARVDKDTLLIHLWCSHCITEEIRWTGRRLSTKSLHSTQCLMKRLSLNFQNPTWRMQCEARTDWYLIKNIKESNESLNETSTSVMSQQSNS</sequence>
<dbReference type="EMBL" id="VXIV02002497">
    <property type="protein sequence ID" value="KAF6025094.1"/>
    <property type="molecule type" value="Genomic_DNA"/>
</dbReference>
<name>A0A7J7JHJ3_BUGNE</name>
<proteinExistence type="predicted"/>
<evidence type="ECO:0000313" key="2">
    <source>
        <dbReference type="Proteomes" id="UP000593567"/>
    </source>
</evidence>
<gene>
    <name evidence="1" type="ORF">EB796_016605</name>
</gene>
<keyword evidence="2" id="KW-1185">Reference proteome</keyword>